<evidence type="ECO:0008006" key="3">
    <source>
        <dbReference type="Google" id="ProtNLM"/>
    </source>
</evidence>
<evidence type="ECO:0000313" key="1">
    <source>
        <dbReference type="EMBL" id="MBP3954493.1"/>
    </source>
</evidence>
<dbReference type="Gene3D" id="3.40.50.12780">
    <property type="entry name" value="N-terminal domain of ligase-like"/>
    <property type="match status" value="1"/>
</dbReference>
<protein>
    <recommendedName>
        <fullName evidence="3">Long-chain fatty acid--CoA ligase</fullName>
    </recommendedName>
</protein>
<keyword evidence="2" id="KW-1185">Reference proteome</keyword>
<reference evidence="1 2" key="1">
    <citation type="submission" date="2021-04" db="EMBL/GenBank/DDBJ databases">
        <authorList>
            <person name="Ivanova A."/>
        </authorList>
    </citation>
    <scope>NUCLEOTIDE SEQUENCE [LARGE SCALE GENOMIC DNA]</scope>
    <source>
        <strain evidence="1 2">G18</strain>
    </source>
</reference>
<dbReference type="RefSeq" id="WP_210652618.1">
    <property type="nucleotide sequence ID" value="NZ_JAGKQQ010000001.1"/>
</dbReference>
<sequence length="394" mass="44057">MKDTPGKPAPVTGATLEERIKNARTALDAHIREIVRWHFDPATGTPFWLEKAQTFTFNPLTDVNGWEDVKKFPIFEDDWLRGGPVRRWVPKGLADRGVYVFETGGTTGLPKSRIVIDDFKIDYEMMSDTLPDQFFPRGANWLMLGPSGPRRLRLAIEHLAQYRGGICFAIDLDPRYVVKCLKERKIAEAQAYKDHCIDQALTILAGGHDIKCMFTTPKLLAALDEAIRGGKLEDKFRSLGKPVPRGGIRSIKQAGLTGIFSGGTEFTPQFTREAYEEMLDNGDVYMTPTYGNTLMGLACSKPIGPDDGFKISYYAPQPRAVIEVVNPKDYNEVVPYGGTGRVLLSTFTKEFFVPRFPERDEGEREKPFDKYPWDGVSGVRPFAELAGGTVVGVY</sequence>
<dbReference type="EMBL" id="JAGKQQ010000001">
    <property type="protein sequence ID" value="MBP3954493.1"/>
    <property type="molecule type" value="Genomic_DNA"/>
</dbReference>
<evidence type="ECO:0000313" key="2">
    <source>
        <dbReference type="Proteomes" id="UP000676565"/>
    </source>
</evidence>
<proteinExistence type="predicted"/>
<organism evidence="1 2">
    <name type="scientific">Gemmata palustris</name>
    <dbReference type="NCBI Taxonomy" id="2822762"/>
    <lineage>
        <taxon>Bacteria</taxon>
        <taxon>Pseudomonadati</taxon>
        <taxon>Planctomycetota</taxon>
        <taxon>Planctomycetia</taxon>
        <taxon>Gemmatales</taxon>
        <taxon>Gemmataceae</taxon>
        <taxon>Gemmata</taxon>
    </lineage>
</organism>
<dbReference type="InterPro" id="IPR042099">
    <property type="entry name" value="ANL_N_sf"/>
</dbReference>
<comment type="caution">
    <text evidence="1">The sequence shown here is derived from an EMBL/GenBank/DDBJ whole genome shotgun (WGS) entry which is preliminary data.</text>
</comment>
<name>A0ABS5BNQ8_9BACT</name>
<accession>A0ABS5BNQ8</accession>
<dbReference type="SUPFAM" id="SSF56801">
    <property type="entry name" value="Acetyl-CoA synthetase-like"/>
    <property type="match status" value="1"/>
</dbReference>
<dbReference type="Proteomes" id="UP000676565">
    <property type="component" value="Unassembled WGS sequence"/>
</dbReference>
<gene>
    <name evidence="1" type="ORF">J8F10_04245</name>
</gene>